<evidence type="ECO:0000256" key="2">
    <source>
        <dbReference type="SAM" id="MobiDB-lite"/>
    </source>
</evidence>
<organism evidence="5">
    <name type="scientific">Eremomyces bilateralis CBS 781.70</name>
    <dbReference type="NCBI Taxonomy" id="1392243"/>
    <lineage>
        <taxon>Eukaryota</taxon>
        <taxon>Fungi</taxon>
        <taxon>Dikarya</taxon>
        <taxon>Ascomycota</taxon>
        <taxon>Pezizomycotina</taxon>
        <taxon>Dothideomycetes</taxon>
        <taxon>Dothideomycetes incertae sedis</taxon>
        <taxon>Eremomycetales</taxon>
        <taxon>Eremomycetaceae</taxon>
        <taxon>Eremomyces</taxon>
    </lineage>
</organism>
<feature type="region of interest" description="Disordered" evidence="2">
    <location>
        <begin position="733"/>
        <end position="753"/>
    </location>
</feature>
<feature type="region of interest" description="Disordered" evidence="2">
    <location>
        <begin position="1018"/>
        <end position="1094"/>
    </location>
</feature>
<protein>
    <submittedName>
        <fullName evidence="5 7">Uncharacterized protein</fullName>
    </submittedName>
</protein>
<feature type="region of interest" description="Disordered" evidence="2">
    <location>
        <begin position="1190"/>
        <end position="1222"/>
    </location>
</feature>
<keyword evidence="1" id="KW-0945">Host-virus interaction</keyword>
<evidence type="ECO:0000256" key="4">
    <source>
        <dbReference type="SAM" id="SignalP"/>
    </source>
</evidence>
<reference evidence="5 7" key="1">
    <citation type="submission" date="2020-01" db="EMBL/GenBank/DDBJ databases">
        <authorList>
            <consortium name="DOE Joint Genome Institute"/>
            <person name="Haridas S."/>
            <person name="Albert R."/>
            <person name="Binder M."/>
            <person name="Bloem J."/>
            <person name="Labutti K."/>
            <person name="Salamov A."/>
            <person name="Andreopoulos B."/>
            <person name="Baker S.E."/>
            <person name="Barry K."/>
            <person name="Bills G."/>
            <person name="Bluhm B.H."/>
            <person name="Cannon C."/>
            <person name="Castanera R."/>
            <person name="Culley D.E."/>
            <person name="Daum C."/>
            <person name="Ezra D."/>
            <person name="Gonzalez J.B."/>
            <person name="Henrissat B."/>
            <person name="Kuo A."/>
            <person name="Liang C."/>
            <person name="Lipzen A."/>
            <person name="Lutzoni F."/>
            <person name="Magnuson J."/>
            <person name="Mondo S."/>
            <person name="Nolan M."/>
            <person name="Ohm R."/>
            <person name="Pangilinan J."/>
            <person name="Park H.-J."/>
            <person name="Ramirez L."/>
            <person name="Alfaro M."/>
            <person name="Sun H."/>
            <person name="Tritt A."/>
            <person name="Yoshinaga Y."/>
            <person name="Zwiers L.-H."/>
            <person name="Turgeon B.G."/>
            <person name="Goodwin S.B."/>
            <person name="Spatafora J.W."/>
            <person name="Crous P.W."/>
            <person name="Grigoriev I.V."/>
        </authorList>
    </citation>
    <scope>NUCLEOTIDE SEQUENCE</scope>
    <source>
        <strain evidence="5 7">CBS 781.70</strain>
    </source>
</reference>
<accession>A0A6G1G0B3</accession>
<keyword evidence="3" id="KW-1133">Transmembrane helix</keyword>
<evidence type="ECO:0000256" key="1">
    <source>
        <dbReference type="ARBA" id="ARBA00022581"/>
    </source>
</evidence>
<dbReference type="EMBL" id="ML975162">
    <property type="protein sequence ID" value="KAF1811366.1"/>
    <property type="molecule type" value="Genomic_DNA"/>
</dbReference>
<feature type="compositionally biased region" description="Gly residues" evidence="2">
    <location>
        <begin position="1157"/>
        <end position="1168"/>
    </location>
</feature>
<reference evidence="7" key="2">
    <citation type="submission" date="2020-04" db="EMBL/GenBank/DDBJ databases">
        <authorList>
            <consortium name="NCBI Genome Project"/>
        </authorList>
    </citation>
    <scope>NUCLEOTIDE SEQUENCE</scope>
    <source>
        <strain evidence="7">CBS 781.70</strain>
    </source>
</reference>
<feature type="compositionally biased region" description="Low complexity" evidence="2">
    <location>
        <begin position="234"/>
        <end position="258"/>
    </location>
</feature>
<feature type="compositionally biased region" description="Low complexity" evidence="2">
    <location>
        <begin position="1044"/>
        <end position="1053"/>
    </location>
</feature>
<dbReference type="RefSeq" id="XP_033532997.1">
    <property type="nucleotide sequence ID" value="XM_033683188.1"/>
</dbReference>
<dbReference type="PANTHER" id="PTHR13037">
    <property type="entry name" value="FORMIN"/>
    <property type="match status" value="1"/>
</dbReference>
<keyword evidence="3" id="KW-0472">Membrane</keyword>
<reference evidence="7" key="3">
    <citation type="submission" date="2025-04" db="UniProtKB">
        <authorList>
            <consortium name="RefSeq"/>
        </authorList>
    </citation>
    <scope>IDENTIFICATION</scope>
    <source>
        <strain evidence="7">CBS 781.70</strain>
    </source>
</reference>
<dbReference type="Proteomes" id="UP000504638">
    <property type="component" value="Unplaced"/>
</dbReference>
<dbReference type="GeneID" id="54423758"/>
<proteinExistence type="predicted"/>
<dbReference type="PANTHER" id="PTHR13037:SF24">
    <property type="entry name" value="POLYCOMB PROTEIN PCL-RELATED"/>
    <property type="match status" value="1"/>
</dbReference>
<feature type="compositionally biased region" description="Polar residues" evidence="2">
    <location>
        <begin position="1018"/>
        <end position="1036"/>
    </location>
</feature>
<sequence length="1283" mass="135158">MVLPSIITGIIAILSLFLAAVVKTNPDLNFPPLVGWASRWLRITPPSPSSTRPHSRDYQAADAMVFDFLTPAQEELLRMLDLSPRAQPATDLPNLNSEYESIGFPYRELGTRVPGTNVNILQVTALILVVLILFGLTVRAVVLVRLVKAIGAALPKWPGQVLRAGRESLLDAAKEVLSLKEEALFGQELADQPSIERLLQVQHASSLPLSSSSSSSDSSSSDDDDLPSPPPSPLLFGLPESSLSPPSPTSQSESPLTPTDDAEADDGTNNKSSRPACPLRLQGKLEEVEGFDAGDDSDSNDDSDSKDDSNNDGGSVAIITTPFQAEPHPIHRGSLIFGPIRRPSPTQSSPSGSRSASSSAPPSPSSPSSHTPSSPSPSPASSGPATSAPSDNQQGVVQLKPSDDVDWNWSSQPTSLDSGNDQTSNLVLSEEGLERLLERLTPGYTCKYVPVSNPSAEAFLIRRGLNQTGTAAPSSQGSMSSGSRQARLWRPLLRVPSAEEPAVVLAEASESDEALQDWVPGSTGPGTAPAISHGDESADAGAVASEEKPTTSVGEEIVAAADSDAVTATFHGEKSTDAGAVILEETESATSHEDESAERDAVLWEETEDDATSQEEESAVAPVVVSATSPGEEIADAADLGGVEEEQPIATMAIIATGESSSPAPVISPVSGPAVFAQPSPVQPAAEAAFKHNQVEGRQLVRRIGRASTASSRWTPYGAWSSVRFSVRSLVRSSTRTSTRSPARSPPPVPGPVPAPIILAKSAIARTPSPPTSPAHVQVPGPVLAPVPAHLVVPPVALIIAPPSPSSLARQEDVDISPHSSPLSSFMSDEGLDAIEAEFNLNDDGDMALDVMEADNDNDEELLLDVELGQEADIARQAAGLEYDELYDEPLEDAPDNDLMDQWLDDDVETRVLGLSFGSSIGSLPDGSMNDAAPVPVPVAPLTITNPSASLGPSPFSWLSIPVPTAPAATPAYNPTPSTFDFAASAPASFPFAALTTTASNPTFTATSPSSAFIFSADPSTPSSALSRAPQPTASLKRSRRPGAPRCAAPASRPAKRPFPDEEGPGNRGKATWGEEEVGNSDFKPRQRNHSDRSMEVQRDCNNGLHGIDAWIGQAEREELEKLWAKGKRHIEEARRLAEEVTKKERRLWEPERKKQGGGGGGGGGGACRPGLFLEEEGLEAVFHGGEVERPGGEEALRGADAVEKADVEGDEEEGSGGGGGVGRVGGCGVVGGVRRVRCGRRRTVMGRVVIMRIPLLIYGRRNTAVERRIKNIHGWSSWFLLP</sequence>
<feature type="region of interest" description="Disordered" evidence="2">
    <location>
        <begin position="206"/>
        <end position="426"/>
    </location>
</feature>
<gene>
    <name evidence="5 7" type="ORF">P152DRAFT_71080</name>
</gene>
<feature type="region of interest" description="Disordered" evidence="2">
    <location>
        <begin position="519"/>
        <end position="551"/>
    </location>
</feature>
<feature type="compositionally biased region" description="Low complexity" evidence="2">
    <location>
        <begin position="206"/>
        <end position="219"/>
    </location>
</feature>
<evidence type="ECO:0000313" key="5">
    <source>
        <dbReference type="EMBL" id="KAF1811366.1"/>
    </source>
</evidence>
<feature type="chain" id="PRO_5044631736" evidence="4">
    <location>
        <begin position="25"/>
        <end position="1283"/>
    </location>
</feature>
<feature type="compositionally biased region" description="Low complexity" evidence="2">
    <location>
        <begin position="733"/>
        <end position="743"/>
    </location>
</feature>
<evidence type="ECO:0000313" key="6">
    <source>
        <dbReference type="Proteomes" id="UP000504638"/>
    </source>
</evidence>
<feature type="region of interest" description="Disordered" evidence="2">
    <location>
        <begin position="1148"/>
        <end position="1169"/>
    </location>
</feature>
<feature type="compositionally biased region" description="Polar residues" evidence="2">
    <location>
        <begin position="408"/>
        <end position="425"/>
    </location>
</feature>
<feature type="transmembrane region" description="Helical" evidence="3">
    <location>
        <begin position="120"/>
        <end position="147"/>
    </location>
</feature>
<feature type="compositionally biased region" description="Pro residues" evidence="2">
    <location>
        <begin position="744"/>
        <end position="753"/>
    </location>
</feature>
<feature type="compositionally biased region" description="Basic and acidic residues" evidence="2">
    <location>
        <begin position="1083"/>
        <end position="1094"/>
    </location>
</feature>
<feature type="compositionally biased region" description="Basic and acidic residues" evidence="2">
    <location>
        <begin position="1190"/>
        <end position="1208"/>
    </location>
</feature>
<feature type="compositionally biased region" description="Low complexity" evidence="2">
    <location>
        <begin position="343"/>
        <end position="390"/>
    </location>
</feature>
<keyword evidence="3" id="KW-0812">Transmembrane</keyword>
<feature type="compositionally biased region" description="Acidic residues" evidence="2">
    <location>
        <begin position="288"/>
        <end position="305"/>
    </location>
</feature>
<feature type="signal peptide" evidence="4">
    <location>
        <begin position="1"/>
        <end position="24"/>
    </location>
</feature>
<evidence type="ECO:0000313" key="7">
    <source>
        <dbReference type="RefSeq" id="XP_033532997.1"/>
    </source>
</evidence>
<name>A0A6G1G0B3_9PEZI</name>
<keyword evidence="4" id="KW-0732">Signal</keyword>
<evidence type="ECO:0000256" key="3">
    <source>
        <dbReference type="SAM" id="Phobius"/>
    </source>
</evidence>
<keyword evidence="6" id="KW-1185">Reference proteome</keyword>